<dbReference type="InterPro" id="IPR038987">
    <property type="entry name" value="MoeA-like"/>
</dbReference>
<organism evidence="7 8">
    <name type="scientific">Paraglomus brasilianum</name>
    <dbReference type="NCBI Taxonomy" id="144538"/>
    <lineage>
        <taxon>Eukaryota</taxon>
        <taxon>Fungi</taxon>
        <taxon>Fungi incertae sedis</taxon>
        <taxon>Mucoromycota</taxon>
        <taxon>Glomeromycotina</taxon>
        <taxon>Glomeromycetes</taxon>
        <taxon>Paraglomerales</taxon>
        <taxon>Paraglomeraceae</taxon>
        <taxon>Paraglomus</taxon>
    </lineage>
</organism>
<dbReference type="SUPFAM" id="SSF63867">
    <property type="entry name" value="MoeA C-terminal domain-like"/>
    <property type="match status" value="1"/>
</dbReference>
<evidence type="ECO:0000256" key="2">
    <source>
        <dbReference type="ARBA" id="ARBA00007589"/>
    </source>
</evidence>
<keyword evidence="5" id="KW-0460">Magnesium</keyword>
<dbReference type="SUPFAM" id="SSF53218">
    <property type="entry name" value="Molybdenum cofactor biosynthesis proteins"/>
    <property type="match status" value="2"/>
</dbReference>
<dbReference type="Gene3D" id="3.90.105.10">
    <property type="entry name" value="Molybdopterin biosynthesis moea protein, domain 2"/>
    <property type="match status" value="1"/>
</dbReference>
<comment type="cofactor">
    <cofactor evidence="5">
        <name>Mg(2+)</name>
        <dbReference type="ChEBI" id="CHEBI:18420"/>
    </cofactor>
</comment>
<dbReference type="InterPro" id="IPR001453">
    <property type="entry name" value="MoaB/Mog_dom"/>
</dbReference>
<evidence type="ECO:0000259" key="6">
    <source>
        <dbReference type="SMART" id="SM00852"/>
    </source>
</evidence>
<evidence type="ECO:0000256" key="1">
    <source>
        <dbReference type="ARBA" id="ARBA00005046"/>
    </source>
</evidence>
<evidence type="ECO:0000256" key="4">
    <source>
        <dbReference type="ARBA" id="ARBA00023150"/>
    </source>
</evidence>
<comment type="catalytic activity">
    <reaction evidence="5">
        <text>molybdopterin + ATP + H(+) = adenylyl-molybdopterin + diphosphate</text>
        <dbReference type="Rhea" id="RHEA:31331"/>
        <dbReference type="ChEBI" id="CHEBI:15378"/>
        <dbReference type="ChEBI" id="CHEBI:30616"/>
        <dbReference type="ChEBI" id="CHEBI:33019"/>
        <dbReference type="ChEBI" id="CHEBI:58698"/>
        <dbReference type="ChEBI" id="CHEBI:62727"/>
    </reaction>
</comment>
<gene>
    <name evidence="7" type="ORF">PBRASI_LOCUS3546</name>
</gene>
<keyword evidence="5" id="KW-0500">Molybdenum</keyword>
<dbReference type="PROSITE" id="PS01078">
    <property type="entry name" value="MOCF_BIOSYNTHESIS_1"/>
    <property type="match status" value="1"/>
</dbReference>
<dbReference type="InterPro" id="IPR036425">
    <property type="entry name" value="MoaB/Mog-like_dom_sf"/>
</dbReference>
<evidence type="ECO:0000313" key="7">
    <source>
        <dbReference type="EMBL" id="CAG8519453.1"/>
    </source>
</evidence>
<sequence>MAQSSGKEIRILESNTSLYLVNITSLYLHPFLPETVPITVGILTISDTASKDKTKDQSGPILQSLFPSPQYHVVAYDVVPDDKDQIQKTIINWVDAKAFNVIITTGGTGFGVRDTTPEAVLPLLDRLSSGLTHLLVSASLSKTPYAALSRPVTGIRKKSIILTVPGSPKGARENVEAVLKILPHAVELACGGSGASVHDAMQYEKSGESEKGETREYGHDCVHHRSHGHSQHHAGEKKLLSNPLDAPVTQRQRHSPYPMISVDDALNIISVEANPLETIEVPVDENLVGYVVAEDIVSLEPVPGYRASILDGYAVIAKNGPGIYAVSPMPSIAAAASTQSTLTSTQVTRITTGAPLPPSATAVVMVEETSLVRTSADGKEEEEIMIHANVEEGENVREVGSDVQKGEIVMRKGEVVTEVGGEIGILASVGVCKVHVHRRPTVGIFSTGNEVIKHTDSEPLKYGQIRDSNRPTLLSVAKSAGFCAIDFGIVKDNKEELGRVLSDALSKVDVLITTGGVSMGEMDLLKPTLERSIGAVIHFGRVRMKPGKPTTFATVSSDTSSPSSQKKFIFALPGNPVSATVTFYLFVLPALRKLSGYDHWKLPIIKTELPFTLRLDPRPEYQRAVLRYVTLPSPRFVAYSTGQQRSSRMSSMRRCNALIKLPPKSENQTKLEAGTVVDAILVGELEC</sequence>
<dbReference type="Pfam" id="PF03453">
    <property type="entry name" value="MoeA_N"/>
    <property type="match status" value="1"/>
</dbReference>
<dbReference type="SUPFAM" id="SSF63882">
    <property type="entry name" value="MoeA N-terminal region -like"/>
    <property type="match status" value="1"/>
</dbReference>
<dbReference type="GO" id="GO:0005524">
    <property type="term" value="F:ATP binding"/>
    <property type="evidence" value="ECO:0007669"/>
    <property type="project" value="UniProtKB-UniRule"/>
</dbReference>
<comment type="catalytic activity">
    <reaction evidence="5">
        <text>adenylyl-molybdopterin + molybdate = Mo-molybdopterin + AMP + H(+)</text>
        <dbReference type="Rhea" id="RHEA:35047"/>
        <dbReference type="ChEBI" id="CHEBI:15378"/>
        <dbReference type="ChEBI" id="CHEBI:36264"/>
        <dbReference type="ChEBI" id="CHEBI:62727"/>
        <dbReference type="ChEBI" id="CHEBI:71302"/>
        <dbReference type="ChEBI" id="CHEBI:456215"/>
    </reaction>
</comment>
<dbReference type="InterPro" id="IPR036688">
    <property type="entry name" value="MoeA_C_domain_IV_sf"/>
</dbReference>
<keyword evidence="5" id="KW-0479">Metal-binding</keyword>
<dbReference type="InterPro" id="IPR005110">
    <property type="entry name" value="MoeA_linker/N"/>
</dbReference>
<keyword evidence="5" id="KW-0808">Transferase</keyword>
<comment type="function">
    <text evidence="5">Catalyzes two steps in the biosynthesis of the molybdenum cofactor. In the first step, molybdopterin is adenylated. Subsequently, molybdate is inserted into adenylated molybdopterin and AMP is released.</text>
</comment>
<dbReference type="CDD" id="cd00887">
    <property type="entry name" value="MoeA"/>
    <property type="match status" value="1"/>
</dbReference>
<dbReference type="NCBIfam" id="TIGR00177">
    <property type="entry name" value="molyb_syn"/>
    <property type="match status" value="2"/>
</dbReference>
<dbReference type="Proteomes" id="UP000789739">
    <property type="component" value="Unassembled WGS sequence"/>
</dbReference>
<evidence type="ECO:0000313" key="8">
    <source>
        <dbReference type="Proteomes" id="UP000789739"/>
    </source>
</evidence>
<keyword evidence="8" id="KW-1185">Reference proteome</keyword>
<comment type="pathway">
    <text evidence="1 5">Cofactor biosynthesis; molybdopterin biosynthesis.</text>
</comment>
<dbReference type="GO" id="GO:0006777">
    <property type="term" value="P:Mo-molybdopterin cofactor biosynthetic process"/>
    <property type="evidence" value="ECO:0007669"/>
    <property type="project" value="UniProtKB-UniRule"/>
</dbReference>
<dbReference type="SMART" id="SM00852">
    <property type="entry name" value="MoCF_biosynth"/>
    <property type="match status" value="2"/>
</dbReference>
<dbReference type="NCBIfam" id="NF045515">
    <property type="entry name" value="Glp_gephyrin"/>
    <property type="match status" value="1"/>
</dbReference>
<dbReference type="GO" id="GO:0005829">
    <property type="term" value="C:cytosol"/>
    <property type="evidence" value="ECO:0007669"/>
    <property type="project" value="TreeGrafter"/>
</dbReference>
<name>A0A9N9F9Y2_9GLOM</name>
<dbReference type="Pfam" id="PF00994">
    <property type="entry name" value="MoCF_biosynth"/>
    <property type="match status" value="2"/>
</dbReference>
<dbReference type="InterPro" id="IPR008284">
    <property type="entry name" value="MoCF_biosynth_CS"/>
</dbReference>
<dbReference type="Pfam" id="PF03454">
    <property type="entry name" value="MoeA_C"/>
    <property type="match status" value="1"/>
</dbReference>
<dbReference type="OrthoDB" id="4349954at2759"/>
<dbReference type="GO" id="GO:0061599">
    <property type="term" value="F:molybdopterin molybdotransferase activity"/>
    <property type="evidence" value="ECO:0007669"/>
    <property type="project" value="UniProtKB-UniRule"/>
</dbReference>
<dbReference type="PROSITE" id="PS01079">
    <property type="entry name" value="MOCF_BIOSYNTHESIS_2"/>
    <property type="match status" value="1"/>
</dbReference>
<dbReference type="PANTHER" id="PTHR10192:SF5">
    <property type="entry name" value="GEPHYRIN"/>
    <property type="match status" value="1"/>
</dbReference>
<keyword evidence="4 5" id="KW-0501">Molybdenum cofactor biosynthesis</keyword>
<dbReference type="Gene3D" id="2.40.340.10">
    <property type="entry name" value="MoeA, C-terminal, domain IV"/>
    <property type="match status" value="1"/>
</dbReference>
<dbReference type="CDD" id="cd00886">
    <property type="entry name" value="MogA_MoaB"/>
    <property type="match status" value="1"/>
</dbReference>
<dbReference type="Gene3D" id="3.40.980.10">
    <property type="entry name" value="MoaB/Mog-like domain"/>
    <property type="match status" value="2"/>
</dbReference>
<dbReference type="FunFam" id="3.40.980.10:FF:000011">
    <property type="entry name" value="Molybdopterin molybdenumtransferase"/>
    <property type="match status" value="1"/>
</dbReference>
<comment type="caution">
    <text evidence="7">The sequence shown here is derived from an EMBL/GenBank/DDBJ whole genome shotgun (WGS) entry which is preliminary data.</text>
</comment>
<evidence type="ECO:0000256" key="3">
    <source>
        <dbReference type="ARBA" id="ARBA00008339"/>
    </source>
</evidence>
<reference evidence="7" key="1">
    <citation type="submission" date="2021-06" db="EMBL/GenBank/DDBJ databases">
        <authorList>
            <person name="Kallberg Y."/>
            <person name="Tangrot J."/>
            <person name="Rosling A."/>
        </authorList>
    </citation>
    <scope>NUCLEOTIDE SEQUENCE</scope>
    <source>
        <strain evidence="7">BR232B</strain>
    </source>
</reference>
<comment type="similarity">
    <text evidence="3">In the C-terminal section; belongs to the MoeA family.</text>
</comment>
<dbReference type="AlphaFoldDB" id="A0A9N9F9Y2"/>
<dbReference type="InterPro" id="IPR036135">
    <property type="entry name" value="MoeA_linker/N_sf"/>
</dbReference>
<dbReference type="Gene3D" id="2.170.190.11">
    <property type="entry name" value="Molybdopterin biosynthesis moea protein, domain 3"/>
    <property type="match status" value="1"/>
</dbReference>
<feature type="domain" description="MoaB/Mog" evidence="6">
    <location>
        <begin position="443"/>
        <end position="593"/>
    </location>
</feature>
<dbReference type="GO" id="GO:0046872">
    <property type="term" value="F:metal ion binding"/>
    <property type="evidence" value="ECO:0007669"/>
    <property type="project" value="UniProtKB-UniRule"/>
</dbReference>
<comment type="similarity">
    <text evidence="5">Belongs to the MoeA family.</text>
</comment>
<dbReference type="InterPro" id="IPR005111">
    <property type="entry name" value="MoeA_C_domain_IV"/>
</dbReference>
<evidence type="ECO:0000256" key="5">
    <source>
        <dbReference type="RuleBase" id="RU365090"/>
    </source>
</evidence>
<proteinExistence type="inferred from homology"/>
<feature type="domain" description="MoaB/Mog" evidence="6">
    <location>
        <begin position="41"/>
        <end position="185"/>
    </location>
</feature>
<protein>
    <submittedName>
        <fullName evidence="7">5591_t:CDS:1</fullName>
    </submittedName>
</protein>
<comment type="similarity">
    <text evidence="2">In the N-terminal section; belongs to the MoaB/Mog family.</text>
</comment>
<dbReference type="GO" id="GO:0061598">
    <property type="term" value="F:molybdopterin adenylyltransferase activity"/>
    <property type="evidence" value="ECO:0007669"/>
    <property type="project" value="UniProtKB-UniRule"/>
</dbReference>
<dbReference type="FunFam" id="2.170.190.11:FF:000001">
    <property type="entry name" value="Molybdopterin molybdenumtransferase"/>
    <property type="match status" value="1"/>
</dbReference>
<accession>A0A9N9F9Y2</accession>
<dbReference type="PANTHER" id="PTHR10192">
    <property type="entry name" value="MOLYBDOPTERIN BIOSYNTHESIS PROTEIN"/>
    <property type="match status" value="1"/>
</dbReference>
<dbReference type="EMBL" id="CAJVPI010000325">
    <property type="protein sequence ID" value="CAG8519453.1"/>
    <property type="molecule type" value="Genomic_DNA"/>
</dbReference>